<evidence type="ECO:0000313" key="1">
    <source>
        <dbReference type="EMBL" id="ABF97767.1"/>
    </source>
</evidence>
<dbReference type="EMBL" id="DP000009">
    <property type="protein sequence ID" value="ABF97767.1"/>
    <property type="molecule type" value="Genomic_DNA"/>
</dbReference>
<sequence>MLPSTEAVCGSGCLTLSPSLQLVQWPAKFQPNLLEKYDGPVDLTEYLQILSPPSRQPTAMRRSGVCNKRMLEKMALIVAQLFSLANRCGQKEVVRCGTSHAPSNPFTPDEHVRQMEHMLLKWSK</sequence>
<dbReference type="AlphaFoldDB" id="Q10GD5"/>
<accession>Q10GD5</accession>
<reference evidence="1" key="1">
    <citation type="journal article" date="2005" name="Genome Res.">
        <title>Sequence, annotation, and analysis of synteny between rice chromosome 3 and diverged grass species.</title>
        <authorList>
            <consortium name="Rice Chromosome 3 Sequencing Consortium"/>
            <person name="Buell C.R."/>
            <person name="Yuan Q."/>
            <person name="Ouyang S."/>
            <person name="Liu J."/>
            <person name="Zhu W."/>
            <person name="Wang A."/>
            <person name="Maiti R."/>
            <person name="Haas B."/>
            <person name="Wortman J."/>
            <person name="Pertea M."/>
            <person name="Jones K.M."/>
            <person name="Kim M."/>
            <person name="Overton L."/>
            <person name="Tsitrin T."/>
            <person name="Fadrosh D."/>
            <person name="Bera J."/>
            <person name="Weaver B."/>
            <person name="Jin S."/>
            <person name="Johri S."/>
            <person name="Reardon M."/>
            <person name="Webb K."/>
            <person name="Hill J."/>
            <person name="Moffat K."/>
            <person name="Tallon L."/>
            <person name="Van Aken S."/>
            <person name="Lewis M."/>
            <person name="Utterback T."/>
            <person name="Feldblyum T."/>
            <person name="Zismann V."/>
            <person name="Iobst S."/>
            <person name="Hsiao J."/>
            <person name="de Vazeille A.R."/>
            <person name="Salzberg S.L."/>
            <person name="White O."/>
            <person name="Fraser C."/>
            <person name="Yu Y."/>
            <person name="Kim H."/>
            <person name="Rambo T."/>
            <person name="Currie J."/>
            <person name="Collura K."/>
            <person name="Kernodle-Thompson S."/>
            <person name="Wei F."/>
            <person name="Kudrna K."/>
            <person name="Ammiraju J.S."/>
            <person name="Luo M."/>
            <person name="Goicoechea J.L."/>
            <person name="Wing R.A."/>
            <person name="Henry D."/>
            <person name="Oates R."/>
            <person name="Palmer M."/>
            <person name="Pries G."/>
            <person name="Saski C."/>
            <person name="Simmons J."/>
            <person name="Soderlund C."/>
            <person name="Nelson W."/>
            <person name="de la Bastide M."/>
            <person name="Spiegel L."/>
            <person name="Nascimento L."/>
            <person name="Huang E."/>
            <person name="Preston R."/>
            <person name="Zutavern T."/>
            <person name="Palmer L."/>
            <person name="O'Shaughnessy A."/>
            <person name="Dike S."/>
            <person name="McCombie W.R."/>
            <person name="Minx P."/>
            <person name="Cordum H."/>
            <person name="Wilson R."/>
            <person name="Jin W."/>
            <person name="Lee H.R."/>
            <person name="Jiang J."/>
            <person name="Jackson S."/>
        </authorList>
    </citation>
    <scope>NUCLEOTIDE SEQUENCE [LARGE SCALE GENOMIC DNA]</scope>
</reference>
<gene>
    <name evidence="1" type="ordered locus">LOC_Os03g43374</name>
</gene>
<organism evidence="1">
    <name type="scientific">Oryza sativa subsp. japonica</name>
    <name type="common">Rice</name>
    <dbReference type="NCBI Taxonomy" id="39947"/>
    <lineage>
        <taxon>Eukaryota</taxon>
        <taxon>Viridiplantae</taxon>
        <taxon>Streptophyta</taxon>
        <taxon>Embryophyta</taxon>
        <taxon>Tracheophyta</taxon>
        <taxon>Spermatophyta</taxon>
        <taxon>Magnoliopsida</taxon>
        <taxon>Liliopsida</taxon>
        <taxon>Poales</taxon>
        <taxon>Poaceae</taxon>
        <taxon>BOP clade</taxon>
        <taxon>Oryzoideae</taxon>
        <taxon>Oryzeae</taxon>
        <taxon>Oryzinae</taxon>
        <taxon>Oryza</taxon>
        <taxon>Oryza sativa</taxon>
    </lineage>
</organism>
<name>Q10GD5_ORYSJ</name>
<protein>
    <submittedName>
        <fullName evidence="1">Retrotransposon protein, putative, unclassified</fullName>
    </submittedName>
</protein>
<proteinExistence type="predicted"/>
<reference evidence="1" key="2">
    <citation type="submission" date="2006-06" db="EMBL/GenBank/DDBJ databases">
        <authorList>
            <person name="Buell R."/>
            <person name="Wing R.A."/>
            <person name="McCombie W.A."/>
            <person name="Ouyang S."/>
        </authorList>
    </citation>
    <scope>NUCLEOTIDE SEQUENCE</scope>
</reference>